<proteinExistence type="predicted"/>
<organism evidence="2 3">
    <name type="scientific">Pleurodeles waltl</name>
    <name type="common">Iberian ribbed newt</name>
    <dbReference type="NCBI Taxonomy" id="8319"/>
    <lineage>
        <taxon>Eukaryota</taxon>
        <taxon>Metazoa</taxon>
        <taxon>Chordata</taxon>
        <taxon>Craniata</taxon>
        <taxon>Vertebrata</taxon>
        <taxon>Euteleostomi</taxon>
        <taxon>Amphibia</taxon>
        <taxon>Batrachia</taxon>
        <taxon>Caudata</taxon>
        <taxon>Salamandroidea</taxon>
        <taxon>Salamandridae</taxon>
        <taxon>Pleurodelinae</taxon>
        <taxon>Pleurodeles</taxon>
    </lineage>
</organism>
<comment type="caution">
    <text evidence="2">The sequence shown here is derived from an EMBL/GenBank/DDBJ whole genome shotgun (WGS) entry which is preliminary data.</text>
</comment>
<reference evidence="2" key="1">
    <citation type="journal article" date="2022" name="bioRxiv">
        <title>Sequencing and chromosome-scale assembly of the giantPleurodeles waltlgenome.</title>
        <authorList>
            <person name="Brown T."/>
            <person name="Elewa A."/>
            <person name="Iarovenko S."/>
            <person name="Subramanian E."/>
            <person name="Araus A.J."/>
            <person name="Petzold A."/>
            <person name="Susuki M."/>
            <person name="Suzuki K.-i.T."/>
            <person name="Hayashi T."/>
            <person name="Toyoda A."/>
            <person name="Oliveira C."/>
            <person name="Osipova E."/>
            <person name="Leigh N.D."/>
            <person name="Simon A."/>
            <person name="Yun M.H."/>
        </authorList>
    </citation>
    <scope>NUCLEOTIDE SEQUENCE</scope>
    <source>
        <strain evidence="2">20211129_DDA</strain>
        <tissue evidence="2">Liver</tissue>
    </source>
</reference>
<dbReference type="AlphaFoldDB" id="A0AAV7WFR1"/>
<keyword evidence="3" id="KW-1185">Reference proteome</keyword>
<feature type="region of interest" description="Disordered" evidence="1">
    <location>
        <begin position="64"/>
        <end position="83"/>
    </location>
</feature>
<accession>A0AAV7WFR1</accession>
<evidence type="ECO:0000313" key="2">
    <source>
        <dbReference type="EMBL" id="KAJ1211690.1"/>
    </source>
</evidence>
<evidence type="ECO:0000256" key="1">
    <source>
        <dbReference type="SAM" id="MobiDB-lite"/>
    </source>
</evidence>
<feature type="region of interest" description="Disordered" evidence="1">
    <location>
        <begin position="1"/>
        <end position="20"/>
    </location>
</feature>
<name>A0AAV7WFR1_PLEWA</name>
<sequence length="83" mass="9220">MAQLNQAAAAAGTAAEGTALAQGGQPLEQLKQTQPPKVDTETLCRLVDLREVLLARTMAWQWDQVRRHPHGPHNQERGAQDRW</sequence>
<evidence type="ECO:0000313" key="3">
    <source>
        <dbReference type="Proteomes" id="UP001066276"/>
    </source>
</evidence>
<feature type="compositionally biased region" description="Basic and acidic residues" evidence="1">
    <location>
        <begin position="73"/>
        <end position="83"/>
    </location>
</feature>
<protein>
    <submittedName>
        <fullName evidence="2">Uncharacterized protein</fullName>
    </submittedName>
</protein>
<gene>
    <name evidence="2" type="ORF">NDU88_007047</name>
</gene>
<dbReference type="Proteomes" id="UP001066276">
    <property type="component" value="Chromosome 1_2"/>
</dbReference>
<dbReference type="EMBL" id="JANPWB010000002">
    <property type="protein sequence ID" value="KAJ1211690.1"/>
    <property type="molecule type" value="Genomic_DNA"/>
</dbReference>